<proteinExistence type="predicted"/>
<organism evidence="2">
    <name type="scientific">Lactobacillus acidophilus (strain ATCC 700396 / NCK56 / N2 / NCFM)</name>
    <dbReference type="NCBI Taxonomy" id="272621"/>
    <lineage>
        <taxon>Bacteria</taxon>
        <taxon>Bacillati</taxon>
        <taxon>Bacillota</taxon>
        <taxon>Bacilli</taxon>
        <taxon>Lactobacillales</taxon>
        <taxon>Lactobacillaceae</taxon>
        <taxon>Lactobacillus</taxon>
    </lineage>
</organism>
<dbReference type="KEGG" id="lac:LBA1691"/>
<evidence type="ECO:0000313" key="1">
    <source>
        <dbReference type="EMBL" id="AAV43503.1"/>
    </source>
</evidence>
<dbReference type="HOGENOM" id="CLU_111533_0_0_9"/>
<dbReference type="InterPro" id="IPR009057">
    <property type="entry name" value="Homeodomain-like_sf"/>
</dbReference>
<sequence length="166" mass="19544">MKIRLARTILREELAQNSINKYSVKQYCQASGVGRASFYSTYNGMPDLFCNTLQFEIRKHFQNYSDCNSRKLVYALLKEIGDHRIYYTNIYRLTNKNTSKIHICHQINHAFFTEMQKHLQNSNCSNKQIQSMTNIIFSRVVSWVAHNCKEKVLDVYVDLEYVLPSN</sequence>
<dbReference type="eggNOG" id="ENOG5030S7H">
    <property type="taxonomic scope" value="Bacteria"/>
</dbReference>
<dbReference type="OrthoDB" id="2307694at2"/>
<dbReference type="AlphaFoldDB" id="Q5FIH1"/>
<dbReference type="EMBL" id="CP000033">
    <property type="protein sequence ID" value="AAV43503.1"/>
    <property type="molecule type" value="Genomic_DNA"/>
</dbReference>
<keyword evidence="2" id="KW-1185">Reference proteome</keyword>
<protein>
    <submittedName>
        <fullName evidence="1">Putative transcriptional regulator</fullName>
    </submittedName>
</protein>
<gene>
    <name evidence="1" type="ordered locus">LBA1691</name>
</gene>
<reference evidence="1 2" key="1">
    <citation type="journal article" date="2005" name="Proc. Natl. Acad. Sci. U.S.A.">
        <title>Complete genome sequence of the probiotic lactic acid bacterium Lactobacillus acidophilus NCFM.</title>
        <authorList>
            <person name="Altermann E."/>
            <person name="Russell W.M."/>
            <person name="Azcarate-Peril M.A."/>
            <person name="Barrangou R."/>
            <person name="Buck B.L."/>
            <person name="McAuliffe O."/>
            <person name="Souther N."/>
            <person name="Dobson A."/>
            <person name="Duong T."/>
            <person name="Callanan M."/>
            <person name="Lick S."/>
            <person name="Hamrick A."/>
            <person name="Cano R."/>
            <person name="Klaenhammer T.R."/>
        </authorList>
    </citation>
    <scope>NUCLEOTIDE SEQUENCE [LARGE SCALE GENOMIC DNA]</scope>
    <source>
        <strain evidence="2">ATCC 700396 / NCK56 / N2 / NCFM</strain>
    </source>
</reference>
<dbReference type="PATRIC" id="fig|272621.13.peg.1611"/>
<dbReference type="SUPFAM" id="SSF46689">
    <property type="entry name" value="Homeodomain-like"/>
    <property type="match status" value="1"/>
</dbReference>
<accession>Q5FIH1</accession>
<dbReference type="GeneID" id="93289243"/>
<dbReference type="DNASU" id="3251577"/>
<evidence type="ECO:0000313" key="2">
    <source>
        <dbReference type="Proteomes" id="UP000006381"/>
    </source>
</evidence>
<dbReference type="Gene3D" id="1.10.357.10">
    <property type="entry name" value="Tetracycline Repressor, domain 2"/>
    <property type="match status" value="1"/>
</dbReference>
<dbReference type="RefSeq" id="WP_003549961.1">
    <property type="nucleotide sequence ID" value="NC_006814.3"/>
</dbReference>
<dbReference type="Proteomes" id="UP000006381">
    <property type="component" value="Chromosome"/>
</dbReference>
<dbReference type="BioCyc" id="LACI272621:G1G49-1659-MONOMER"/>
<name>Q5FIH1_LACAC</name>